<dbReference type="Gene3D" id="3.30.230.30">
    <property type="entry name" value="Impact, N-terminal domain"/>
    <property type="match status" value="1"/>
</dbReference>
<evidence type="ECO:0000313" key="4">
    <source>
        <dbReference type="EMBL" id="OJD38791.1"/>
    </source>
</evidence>
<reference evidence="4 5" key="1">
    <citation type="submission" date="2016-10" db="EMBL/GenBank/DDBJ databases">
        <title>Proteomics and genomics reveal pathogen-plant mechanisms compatible with a hemibiotrophic lifestyle of Diplodia corticola.</title>
        <authorList>
            <person name="Fernandes I."/>
            <person name="De Jonge R."/>
            <person name="Van De Peer Y."/>
            <person name="Devreese B."/>
            <person name="Alves A."/>
            <person name="Esteves A.C."/>
        </authorList>
    </citation>
    <scope>NUCLEOTIDE SEQUENCE [LARGE SCALE GENOMIC DNA]</scope>
    <source>
        <strain evidence="4 5">CBS 112549</strain>
    </source>
</reference>
<dbReference type="RefSeq" id="XP_020134402.1">
    <property type="nucleotide sequence ID" value="XM_020275545.1"/>
</dbReference>
<dbReference type="GO" id="GO:0140469">
    <property type="term" value="P:GCN2-mediated signaling"/>
    <property type="evidence" value="ECO:0007669"/>
    <property type="project" value="TreeGrafter"/>
</dbReference>
<dbReference type="Proteomes" id="UP000183809">
    <property type="component" value="Unassembled WGS sequence"/>
</dbReference>
<organism evidence="4 5">
    <name type="scientific">Diplodia corticola</name>
    <dbReference type="NCBI Taxonomy" id="236234"/>
    <lineage>
        <taxon>Eukaryota</taxon>
        <taxon>Fungi</taxon>
        <taxon>Dikarya</taxon>
        <taxon>Ascomycota</taxon>
        <taxon>Pezizomycotina</taxon>
        <taxon>Dothideomycetes</taxon>
        <taxon>Dothideomycetes incertae sedis</taxon>
        <taxon>Botryosphaeriales</taxon>
        <taxon>Botryosphaeriaceae</taxon>
        <taxon>Diplodia</taxon>
    </lineage>
</organism>
<feature type="compositionally biased region" description="Low complexity" evidence="2">
    <location>
        <begin position="40"/>
        <end position="49"/>
    </location>
</feature>
<comment type="caution">
    <text evidence="4">The sequence shown here is derived from an EMBL/GenBank/DDBJ whole genome shotgun (WGS) entry which is preliminary data.</text>
</comment>
<feature type="region of interest" description="Disordered" evidence="2">
    <location>
        <begin position="105"/>
        <end position="127"/>
    </location>
</feature>
<feature type="region of interest" description="Disordered" evidence="2">
    <location>
        <begin position="303"/>
        <end position="377"/>
    </location>
</feature>
<dbReference type="OrthoDB" id="69641at2759"/>
<feature type="domain" description="Impact N-terminal" evidence="3">
    <location>
        <begin position="65"/>
        <end position="194"/>
    </location>
</feature>
<accession>A0A1J9SEE2</accession>
<dbReference type="InterPro" id="IPR001498">
    <property type="entry name" value="Impact_N"/>
</dbReference>
<name>A0A1J9SEE2_9PEZI</name>
<sequence length="377" mass="40826">MSLKRGPPALDKNNNNNNAANAQAHDHSHRPPKTTKLHHPTPAAAAAAAQPPSSQIYRSAPLTDRHSTFHAYFTPHLSPSHPPAAALQAHPDFRTATHRIAAWRRPSTQRTLFSSSSSTNISNKNKNDAKNTNAVLYQTSFDDDGESHAGRRLAAVLEALDVREGVVVVARWYGGVMLGPVRFEHVERCAREAVGRWRAAVEKEKEGDGGEEEKEKEKGRLVGVLRERDGSVEVLRGLLAGKKRALGGGEDGGGGGTEVGKKRMEYERMPVQALVRLEKARDATIAFVLKELDKVEEEILKGMGGGGEELDGEDEVAHTEAADALRNDGKDGEAVGSRVADDVRSTDKEEMSAENENQCDPVVDDESCTRNPNSDAG</sequence>
<gene>
    <name evidence="4" type="ORF">BKCO1_4000126</name>
</gene>
<keyword evidence="5" id="KW-1185">Reference proteome</keyword>
<dbReference type="InterPro" id="IPR020568">
    <property type="entry name" value="Ribosomal_Su5_D2-typ_SF"/>
</dbReference>
<protein>
    <submittedName>
        <fullName evidence="4">Protein impact</fullName>
    </submittedName>
</protein>
<dbReference type="Pfam" id="PF01205">
    <property type="entry name" value="Impact_N"/>
    <property type="match status" value="1"/>
</dbReference>
<evidence type="ECO:0000256" key="2">
    <source>
        <dbReference type="SAM" id="MobiDB-lite"/>
    </source>
</evidence>
<dbReference type="EMBL" id="MNUE01000004">
    <property type="protein sequence ID" value="OJD38791.1"/>
    <property type="molecule type" value="Genomic_DNA"/>
</dbReference>
<dbReference type="GO" id="GO:0005737">
    <property type="term" value="C:cytoplasm"/>
    <property type="evidence" value="ECO:0007669"/>
    <property type="project" value="TreeGrafter"/>
</dbReference>
<dbReference type="InterPro" id="IPR023582">
    <property type="entry name" value="Impact"/>
</dbReference>
<feature type="compositionally biased region" description="Low complexity" evidence="2">
    <location>
        <begin position="13"/>
        <end position="22"/>
    </location>
</feature>
<dbReference type="GO" id="GO:0006446">
    <property type="term" value="P:regulation of translational initiation"/>
    <property type="evidence" value="ECO:0007669"/>
    <property type="project" value="TreeGrafter"/>
</dbReference>
<feature type="compositionally biased region" description="Basic and acidic residues" evidence="2">
    <location>
        <begin position="315"/>
        <end position="351"/>
    </location>
</feature>
<feature type="compositionally biased region" description="Basic residues" evidence="2">
    <location>
        <begin position="27"/>
        <end position="39"/>
    </location>
</feature>
<evidence type="ECO:0000259" key="3">
    <source>
        <dbReference type="Pfam" id="PF01205"/>
    </source>
</evidence>
<dbReference type="SUPFAM" id="SSF54211">
    <property type="entry name" value="Ribosomal protein S5 domain 2-like"/>
    <property type="match status" value="1"/>
</dbReference>
<dbReference type="PANTHER" id="PTHR16301">
    <property type="entry name" value="IMPACT-RELATED"/>
    <property type="match status" value="1"/>
</dbReference>
<evidence type="ECO:0000256" key="1">
    <source>
        <dbReference type="ARBA" id="ARBA00007665"/>
    </source>
</evidence>
<dbReference type="GeneID" id="31015806"/>
<feature type="compositionally biased region" description="Low complexity" evidence="2">
    <location>
        <begin position="114"/>
        <end position="127"/>
    </location>
</feature>
<proteinExistence type="inferred from homology"/>
<dbReference type="STRING" id="236234.A0A1J9SEE2"/>
<dbReference type="PANTHER" id="PTHR16301:SF26">
    <property type="entry name" value="IMPACT FAMILY MEMBER C14C8.09C"/>
    <property type="match status" value="1"/>
</dbReference>
<feature type="region of interest" description="Disordered" evidence="2">
    <location>
        <begin position="1"/>
        <end position="54"/>
    </location>
</feature>
<evidence type="ECO:0000313" key="5">
    <source>
        <dbReference type="Proteomes" id="UP000183809"/>
    </source>
</evidence>
<dbReference type="InterPro" id="IPR036956">
    <property type="entry name" value="Impact_N_sf"/>
</dbReference>
<dbReference type="AlphaFoldDB" id="A0A1J9SEE2"/>
<comment type="similarity">
    <text evidence="1">Belongs to the IMPACT family.</text>
</comment>